<dbReference type="PROSITE" id="PS50166">
    <property type="entry name" value="IMPORTIN_B_NT"/>
    <property type="match status" value="1"/>
</dbReference>
<dbReference type="OrthoDB" id="361693at2759"/>
<reference evidence="6 7" key="1">
    <citation type="journal article" date="2016" name="Genome Biol. Evol.">
        <title>Divergent and convergent evolution of fungal pathogenicity.</title>
        <authorList>
            <person name="Shang Y."/>
            <person name="Xiao G."/>
            <person name="Zheng P."/>
            <person name="Cen K."/>
            <person name="Zhan S."/>
            <person name="Wang C."/>
        </authorList>
    </citation>
    <scope>NUCLEOTIDE SEQUENCE [LARGE SCALE GENOMIC DNA]</scope>
    <source>
        <strain evidence="6 7">RCEF 264</strain>
    </source>
</reference>
<evidence type="ECO:0000256" key="1">
    <source>
        <dbReference type="ARBA" id="ARBA00004123"/>
    </source>
</evidence>
<keyword evidence="4" id="KW-0539">Nucleus</keyword>
<name>A0A167VLT2_9HYPO</name>
<comment type="similarity">
    <text evidence="2">Belongs to the importin beta family.</text>
</comment>
<dbReference type="InterPro" id="IPR016024">
    <property type="entry name" value="ARM-type_fold"/>
</dbReference>
<evidence type="ECO:0000313" key="7">
    <source>
        <dbReference type="Proteomes" id="UP000076874"/>
    </source>
</evidence>
<comment type="caution">
    <text evidence="6">The sequence shown here is derived from an EMBL/GenBank/DDBJ whole genome shotgun (WGS) entry which is preliminary data.</text>
</comment>
<organism evidence="6 7">
    <name type="scientific">Niveomyces insectorum RCEF 264</name>
    <dbReference type="NCBI Taxonomy" id="1081102"/>
    <lineage>
        <taxon>Eukaryota</taxon>
        <taxon>Fungi</taxon>
        <taxon>Dikarya</taxon>
        <taxon>Ascomycota</taxon>
        <taxon>Pezizomycotina</taxon>
        <taxon>Sordariomycetes</taxon>
        <taxon>Hypocreomycetidae</taxon>
        <taxon>Hypocreales</taxon>
        <taxon>Cordycipitaceae</taxon>
        <taxon>Niveomyces</taxon>
    </lineage>
</organism>
<dbReference type="AlphaFoldDB" id="A0A167VLT2"/>
<evidence type="ECO:0000259" key="5">
    <source>
        <dbReference type="PROSITE" id="PS50166"/>
    </source>
</evidence>
<sequence length="1147" mass="123772">MSFAIEVPGEAVPLNLPDLCKALEAGNANDHHQRQSASKQLEQWQSHPHYFSSLQTVFLDRSLPYNVRFLAVILLKNGIDKFWRASARVKDSLRPDEKARIRARLLAGTIGEPDRALALHNALATAKVVRIDYPHDWPGALPELLVLLRRAKEDAEAHGGGPSGAADLDGVLLVLLRVIKELGTARLPRSQTALQRMAEELAYVLGDVYTTNVNRWLEALRTLPVGDGNNNNSKSDEAAAAAAAAVHAALAHSLTSLKVLRSLLLAGFAYPHRAKVVQEMWTLSQTHFQEFLGYTVPQQDSSGGGGGGDAAHLLAPAAFRDAIGKHLLTFTKLHLGMCELHPSSFSALPNAVGLVHAYWGLVARFADIYSQSDGLRQITPSGGGNGSEGAGSKSGKLEGPLLERLALKGLLLVKSCLQIVTQPLQTFKYRDAETQREQKEGVQLLKTDLFVSAFLLQMVDTIVTKLFVFRESDLAAWDEDPEEWWDAQENDAAAAWEWQVRPCAERVFLSLLIHYKELLAPPLLVYFQRAMQGDGGGSGGSGGDRGGGAVVGGPAGNHLDLLTREAVYTAMGNAAVAIQTTFDFNAFLTTTLVHDVQLQGTPLAKVLRRRVALLLGAWSFVELPEASLQLEYSLYAHLLNKADPTNDLVVRLTAAHQLKSAVDELHFRARLFAPYAPGVFAALLDLLQEVEHEDTKRALLETLRGCADNMGPIATQFGDAIVAALPAIWAAADADTAYLIKQSILALVSTLITVLGTASQQYHALFFPLIAEAMDPRNAAHQFLLEDAVELWSVLLHQTERPVPEGLLALLPAAVRVLDYDSHVVQLCLHILDGYIALAPEAVLSDQYRRSVLTGLAAVLEDKRWDHVKDAASCLQHLLLTAQLMAKSAGVAQVVRDMFEVGLLPRIFEQLHGAWTAHQATGPAAKAAVAAGASGGRGDKAGGGAASSKSSSPPISSTVEVVYLLILSRIALADPAVFVDLLTAVGDPAAVWPWLAEEWFARFDSMGNPADAKVACLALTRLCECPPPMQPLVLGMLQDYFAMWTAVVVDAQDGSAAHPDCFVWPSGAPPPDQYQTPLGAATGALSAQDPLHSETTYPFIAARLQDLIARAGGEAQFEAEWAVNVDSDVLAAFRLLTQPRPPENEAQ</sequence>
<dbReference type="PANTHER" id="PTHR10997:SF7">
    <property type="entry name" value="IMPORTIN-11"/>
    <property type="match status" value="1"/>
</dbReference>
<comment type="subcellular location">
    <subcellularLocation>
        <location evidence="1">Nucleus</location>
    </subcellularLocation>
</comment>
<keyword evidence="3" id="KW-0813">Transport</keyword>
<dbReference type="PANTHER" id="PTHR10997">
    <property type="entry name" value="IMPORTIN-7, 8, 11"/>
    <property type="match status" value="1"/>
</dbReference>
<evidence type="ECO:0000256" key="3">
    <source>
        <dbReference type="ARBA" id="ARBA00022448"/>
    </source>
</evidence>
<keyword evidence="7" id="KW-1185">Reference proteome</keyword>
<evidence type="ECO:0000256" key="2">
    <source>
        <dbReference type="ARBA" id="ARBA00007991"/>
    </source>
</evidence>
<dbReference type="EMBL" id="AZHD01000006">
    <property type="protein sequence ID" value="OAA62768.1"/>
    <property type="molecule type" value="Genomic_DNA"/>
</dbReference>
<dbReference type="SMART" id="SM00913">
    <property type="entry name" value="IBN_N"/>
    <property type="match status" value="1"/>
</dbReference>
<dbReference type="GO" id="GO:0006606">
    <property type="term" value="P:protein import into nucleus"/>
    <property type="evidence" value="ECO:0007669"/>
    <property type="project" value="TreeGrafter"/>
</dbReference>
<proteinExistence type="inferred from homology"/>
<accession>A0A167VLT2</accession>
<dbReference type="InterPro" id="IPR011989">
    <property type="entry name" value="ARM-like"/>
</dbReference>
<dbReference type="InterPro" id="IPR058669">
    <property type="entry name" value="TPR_IPO7/11-like"/>
</dbReference>
<feature type="domain" description="Importin N-terminal" evidence="5">
    <location>
        <begin position="37"/>
        <end position="111"/>
    </location>
</feature>
<gene>
    <name evidence="6" type="ORF">SPI_04308</name>
</gene>
<dbReference type="Pfam" id="PF25758">
    <property type="entry name" value="TPR_IPO11"/>
    <property type="match status" value="1"/>
</dbReference>
<evidence type="ECO:0000256" key="4">
    <source>
        <dbReference type="ARBA" id="ARBA00023242"/>
    </source>
</evidence>
<dbReference type="GO" id="GO:0005635">
    <property type="term" value="C:nuclear envelope"/>
    <property type="evidence" value="ECO:0007669"/>
    <property type="project" value="TreeGrafter"/>
</dbReference>
<dbReference type="Gene3D" id="1.25.10.10">
    <property type="entry name" value="Leucine-rich Repeat Variant"/>
    <property type="match status" value="1"/>
</dbReference>
<evidence type="ECO:0000313" key="6">
    <source>
        <dbReference type="EMBL" id="OAA62768.1"/>
    </source>
</evidence>
<dbReference type="GO" id="GO:0005829">
    <property type="term" value="C:cytosol"/>
    <property type="evidence" value="ECO:0007669"/>
    <property type="project" value="TreeGrafter"/>
</dbReference>
<dbReference type="Proteomes" id="UP000076874">
    <property type="component" value="Unassembled WGS sequence"/>
</dbReference>
<dbReference type="Pfam" id="PF03810">
    <property type="entry name" value="IBN_N"/>
    <property type="match status" value="1"/>
</dbReference>
<dbReference type="GO" id="GO:0031267">
    <property type="term" value="F:small GTPase binding"/>
    <property type="evidence" value="ECO:0007669"/>
    <property type="project" value="InterPro"/>
</dbReference>
<dbReference type="SUPFAM" id="SSF48371">
    <property type="entry name" value="ARM repeat"/>
    <property type="match status" value="1"/>
</dbReference>
<dbReference type="STRING" id="1081102.A0A167VLT2"/>
<dbReference type="InterPro" id="IPR001494">
    <property type="entry name" value="Importin-beta_N"/>
</dbReference>
<protein>
    <submittedName>
        <fullName evidence="6">Importin</fullName>
    </submittedName>
</protein>